<evidence type="ECO:0000256" key="5">
    <source>
        <dbReference type="SAM" id="SignalP"/>
    </source>
</evidence>
<gene>
    <name evidence="7" type="ORF">GCM10010915_04260</name>
</gene>
<evidence type="ECO:0000313" key="7">
    <source>
        <dbReference type="EMBL" id="GGD27358.1"/>
    </source>
</evidence>
<reference evidence="7" key="2">
    <citation type="submission" date="2020-09" db="EMBL/GenBank/DDBJ databases">
        <authorList>
            <person name="Sun Q."/>
            <person name="Zhou Y."/>
        </authorList>
    </citation>
    <scope>NUCLEOTIDE SEQUENCE</scope>
    <source>
        <strain evidence="7">CGMCC 1.15152</strain>
    </source>
</reference>
<evidence type="ECO:0000256" key="2">
    <source>
        <dbReference type="ARBA" id="ARBA00005695"/>
    </source>
</evidence>
<dbReference type="PANTHER" id="PTHR30290">
    <property type="entry name" value="PERIPLASMIC BINDING COMPONENT OF ABC TRANSPORTER"/>
    <property type="match status" value="1"/>
</dbReference>
<keyword evidence="3" id="KW-0813">Transport</keyword>
<accession>A0A917DC05</accession>
<evidence type="ECO:0000256" key="1">
    <source>
        <dbReference type="ARBA" id="ARBA00004196"/>
    </source>
</evidence>
<dbReference type="Pfam" id="PF00496">
    <property type="entry name" value="SBP_bac_5"/>
    <property type="match status" value="1"/>
</dbReference>
<dbReference type="SUPFAM" id="SSF53850">
    <property type="entry name" value="Periplasmic binding protein-like II"/>
    <property type="match status" value="1"/>
</dbReference>
<comment type="subcellular location">
    <subcellularLocation>
        <location evidence="1">Cell envelope</location>
    </subcellularLocation>
</comment>
<dbReference type="PIRSF" id="PIRSF002741">
    <property type="entry name" value="MppA"/>
    <property type="match status" value="1"/>
</dbReference>
<evidence type="ECO:0000256" key="4">
    <source>
        <dbReference type="ARBA" id="ARBA00022729"/>
    </source>
</evidence>
<evidence type="ECO:0000313" key="8">
    <source>
        <dbReference type="Proteomes" id="UP000633205"/>
    </source>
</evidence>
<dbReference type="Gene3D" id="3.40.190.10">
    <property type="entry name" value="Periplasmic binding protein-like II"/>
    <property type="match status" value="1"/>
</dbReference>
<evidence type="ECO:0000256" key="3">
    <source>
        <dbReference type="ARBA" id="ARBA00022448"/>
    </source>
</evidence>
<dbReference type="InterPro" id="IPR030678">
    <property type="entry name" value="Peptide/Ni-bd"/>
</dbReference>
<dbReference type="Proteomes" id="UP000633205">
    <property type="component" value="Unassembled WGS sequence"/>
</dbReference>
<evidence type="ECO:0000259" key="6">
    <source>
        <dbReference type="Pfam" id="PF00496"/>
    </source>
</evidence>
<keyword evidence="4 5" id="KW-0732">Signal</keyword>
<dbReference type="InterPro" id="IPR039424">
    <property type="entry name" value="SBP_5"/>
</dbReference>
<name>A0A917DC05_9MICO</name>
<comment type="caution">
    <text evidence="7">The sequence shown here is derived from an EMBL/GenBank/DDBJ whole genome shotgun (WGS) entry which is preliminary data.</text>
</comment>
<proteinExistence type="inferred from homology"/>
<dbReference type="PROSITE" id="PS51257">
    <property type="entry name" value="PROKAR_LIPOPROTEIN"/>
    <property type="match status" value="1"/>
</dbReference>
<dbReference type="RefSeq" id="WP_188710673.1">
    <property type="nucleotide sequence ID" value="NZ_BMHO01000001.1"/>
</dbReference>
<keyword evidence="8" id="KW-1185">Reference proteome</keyword>
<feature type="chain" id="PRO_5039213646" evidence="5">
    <location>
        <begin position="23"/>
        <end position="516"/>
    </location>
</feature>
<dbReference type="PANTHER" id="PTHR30290:SF10">
    <property type="entry name" value="PERIPLASMIC OLIGOPEPTIDE-BINDING PROTEIN-RELATED"/>
    <property type="match status" value="1"/>
</dbReference>
<dbReference type="Gene3D" id="3.10.105.10">
    <property type="entry name" value="Dipeptide-binding Protein, Domain 3"/>
    <property type="match status" value="1"/>
</dbReference>
<dbReference type="GO" id="GO:0030313">
    <property type="term" value="C:cell envelope"/>
    <property type="evidence" value="ECO:0007669"/>
    <property type="project" value="UniProtKB-SubCell"/>
</dbReference>
<dbReference type="GO" id="GO:0015833">
    <property type="term" value="P:peptide transport"/>
    <property type="evidence" value="ECO:0007669"/>
    <property type="project" value="TreeGrafter"/>
</dbReference>
<dbReference type="GO" id="GO:0042597">
    <property type="term" value="C:periplasmic space"/>
    <property type="evidence" value="ECO:0007669"/>
    <property type="project" value="UniProtKB-ARBA"/>
</dbReference>
<organism evidence="7 8">
    <name type="scientific">Microbacterium faecale</name>
    <dbReference type="NCBI Taxonomy" id="1804630"/>
    <lineage>
        <taxon>Bacteria</taxon>
        <taxon>Bacillati</taxon>
        <taxon>Actinomycetota</taxon>
        <taxon>Actinomycetes</taxon>
        <taxon>Micrococcales</taxon>
        <taxon>Microbacteriaceae</taxon>
        <taxon>Microbacterium</taxon>
    </lineage>
</organism>
<dbReference type="GO" id="GO:1904680">
    <property type="term" value="F:peptide transmembrane transporter activity"/>
    <property type="evidence" value="ECO:0007669"/>
    <property type="project" value="TreeGrafter"/>
</dbReference>
<dbReference type="EMBL" id="BMHO01000001">
    <property type="protein sequence ID" value="GGD27358.1"/>
    <property type="molecule type" value="Genomic_DNA"/>
</dbReference>
<protein>
    <submittedName>
        <fullName evidence="7">Peptide ABC transporter substrate-binding protein</fullName>
    </submittedName>
</protein>
<feature type="signal peptide" evidence="5">
    <location>
        <begin position="1"/>
        <end position="22"/>
    </location>
</feature>
<feature type="domain" description="Solute-binding protein family 5" evidence="6">
    <location>
        <begin position="83"/>
        <end position="393"/>
    </location>
</feature>
<comment type="similarity">
    <text evidence="2">Belongs to the bacterial solute-binding protein 5 family.</text>
</comment>
<sequence>MFRTRRLIAIAAAAAASLGLLASCADSSSPQADGSQDGDAGTLTLYSFTEPTSWDPAGFGESPYLPYALAVYDTLFVIGADGQVTPKLASGYEYNDDRTELTLALEEGIAFDDGTPFDAAAVKANIEHFQAFATPAGPLLQHVADATVVDDETVQLTLSQPDPGLLFSLTQAAGLMGNPNTLGTDEIAREPDGTGPYTLDAQGSVQGSQYVFDRKDEYWGQDYPYSTVTYSVFPDEVARLNAFASGQIQYAHTTTAAAAIDARDAVADATMQDTAVTWEGLFFFDRDGELQPELEDPRVREALALAIDADAMIETIRGGYGEATDQIFSPTMDAFDDALEGSHDYDPERAKQLLGDAGYPDGFTLPWPRTGTILPEIYTAISQYWNEIGVTTDDVQWGPGEAVASIMAGDFGVVYFSNLQLLDTWSVIQLSVAPDTQYNPFGSETSELNELIEELQFAADDERAAAGQAVNEYLVENHWFAPLYRPAMFYLTAPEISLTVQPGYVQPPIWAFAPAS</sequence>
<reference evidence="7" key="1">
    <citation type="journal article" date="2014" name="Int. J. Syst. Evol. Microbiol.">
        <title>Complete genome sequence of Corynebacterium casei LMG S-19264T (=DSM 44701T), isolated from a smear-ripened cheese.</title>
        <authorList>
            <consortium name="US DOE Joint Genome Institute (JGI-PGF)"/>
            <person name="Walter F."/>
            <person name="Albersmeier A."/>
            <person name="Kalinowski J."/>
            <person name="Ruckert C."/>
        </authorList>
    </citation>
    <scope>NUCLEOTIDE SEQUENCE</scope>
    <source>
        <strain evidence="7">CGMCC 1.15152</strain>
    </source>
</reference>
<dbReference type="AlphaFoldDB" id="A0A917DC05"/>
<dbReference type="InterPro" id="IPR000914">
    <property type="entry name" value="SBP_5_dom"/>
</dbReference>
<dbReference type="GO" id="GO:0043190">
    <property type="term" value="C:ATP-binding cassette (ABC) transporter complex"/>
    <property type="evidence" value="ECO:0007669"/>
    <property type="project" value="InterPro"/>
</dbReference>